<evidence type="ECO:0000313" key="4">
    <source>
        <dbReference type="Proteomes" id="UP000295388"/>
    </source>
</evidence>
<feature type="signal peptide" evidence="2">
    <location>
        <begin position="1"/>
        <end position="18"/>
    </location>
</feature>
<dbReference type="AlphaFoldDB" id="A0A4R6KNW7"/>
<feature type="region of interest" description="Disordered" evidence="1">
    <location>
        <begin position="29"/>
        <end position="69"/>
    </location>
</feature>
<evidence type="ECO:0000313" key="3">
    <source>
        <dbReference type="EMBL" id="TDO54336.1"/>
    </source>
</evidence>
<gene>
    <name evidence="3" type="ORF">EV643_101117</name>
</gene>
<evidence type="ECO:0000256" key="1">
    <source>
        <dbReference type="SAM" id="MobiDB-lite"/>
    </source>
</evidence>
<keyword evidence="2" id="KW-0732">Signal</keyword>
<dbReference type="RefSeq" id="WP_238165259.1">
    <property type="nucleotide sequence ID" value="NZ_SNWQ01000001.1"/>
</dbReference>
<evidence type="ECO:0000256" key="2">
    <source>
        <dbReference type="SAM" id="SignalP"/>
    </source>
</evidence>
<dbReference type="EMBL" id="SNWQ01000001">
    <property type="protein sequence ID" value="TDO54336.1"/>
    <property type="molecule type" value="Genomic_DNA"/>
</dbReference>
<name>A0A4R6KNW7_9ACTN</name>
<sequence>MTWGVTLRKILSFTVSLAVIGLATGCGGSGDDAAPSTTQSSTTPTQTTPTASTTTTSASPPPTTTGPLTGAQYQAVLSDLDRKIAADVALLTSAKSGENLNQAVGALTSTLSEESFAVGQLRLQANVIPANKTLQARLRAASAALSATDGIEGDAKCGGVVYTSQAVQRKLKADLAAAITALRRFGLRFGTTLPDVGPEPADQRPSNGDILVRSGSRGLGRLQVKNGTDKDVAVSIVTDGKPPRTPHVMMYVQAKKTATVNRIGGKYHIYFKGGTDWNPKRRQFSSDCSFQKFDQGFNRNEGWQIDLQPTFLGNASTSEVDAY</sequence>
<proteinExistence type="predicted"/>
<feature type="chain" id="PRO_5039191845" evidence="2">
    <location>
        <begin position="19"/>
        <end position="323"/>
    </location>
</feature>
<accession>A0A4R6KNW7</accession>
<feature type="compositionally biased region" description="Low complexity" evidence="1">
    <location>
        <begin position="33"/>
        <end position="58"/>
    </location>
</feature>
<organism evidence="3 4">
    <name type="scientific">Kribbella caucasensis</name>
    <dbReference type="NCBI Taxonomy" id="2512215"/>
    <lineage>
        <taxon>Bacteria</taxon>
        <taxon>Bacillati</taxon>
        <taxon>Actinomycetota</taxon>
        <taxon>Actinomycetes</taxon>
        <taxon>Propionibacteriales</taxon>
        <taxon>Kribbellaceae</taxon>
        <taxon>Kribbella</taxon>
    </lineage>
</organism>
<dbReference type="Proteomes" id="UP000295388">
    <property type="component" value="Unassembled WGS sequence"/>
</dbReference>
<protein>
    <submittedName>
        <fullName evidence="3">Uncharacterized protein</fullName>
    </submittedName>
</protein>
<reference evidence="3 4" key="1">
    <citation type="submission" date="2019-03" db="EMBL/GenBank/DDBJ databases">
        <title>Genomic Encyclopedia of Type Strains, Phase III (KMG-III): the genomes of soil and plant-associated and newly described type strains.</title>
        <authorList>
            <person name="Whitman W."/>
        </authorList>
    </citation>
    <scope>NUCLEOTIDE SEQUENCE [LARGE SCALE GENOMIC DNA]</scope>
    <source>
        <strain evidence="3 4">VKM Ac-2527</strain>
    </source>
</reference>
<comment type="caution">
    <text evidence="3">The sequence shown here is derived from an EMBL/GenBank/DDBJ whole genome shotgun (WGS) entry which is preliminary data.</text>
</comment>
<keyword evidence="4" id="KW-1185">Reference proteome</keyword>